<comment type="caution">
    <text evidence="8">The sequence shown here is derived from an EMBL/GenBank/DDBJ whole genome shotgun (WGS) entry which is preliminary data.</text>
</comment>
<dbReference type="NCBIfam" id="NF003216">
    <property type="entry name" value="PRK04181.1"/>
    <property type="match status" value="1"/>
</dbReference>
<reference evidence="9" key="1">
    <citation type="submission" date="2015-06" db="EMBL/GenBank/DDBJ databases">
        <authorList>
            <person name="Parisi A."/>
            <person name="Chiara M."/>
            <person name="Florio D."/>
            <person name="Miccolupo A."/>
            <person name="Manzari C."/>
            <person name="Mion D."/>
            <person name="Caruso M."/>
            <person name="D'erchia A.M."/>
            <person name="Zanoni R."/>
        </authorList>
    </citation>
    <scope>NUCLEOTIDE SEQUENCE [LARGE SCALE GENOMIC DNA]</scope>
    <source>
        <strain evidence="9">73/13</strain>
    </source>
</reference>
<dbReference type="AlphaFoldDB" id="A0A2G4R5I2"/>
<comment type="similarity">
    <text evidence="6">Belongs to the GHMP kinase family. IspE subfamily.</text>
</comment>
<evidence type="ECO:0000313" key="8">
    <source>
        <dbReference type="EMBL" id="PHY91784.1"/>
    </source>
</evidence>
<feature type="active site" evidence="6">
    <location>
        <position position="6"/>
    </location>
</feature>
<dbReference type="NCBIfam" id="TIGR00154">
    <property type="entry name" value="ispE"/>
    <property type="match status" value="1"/>
</dbReference>
<dbReference type="GO" id="GO:0019288">
    <property type="term" value="P:isopentenyl diphosphate biosynthetic process, methylerythritol 4-phosphate pathway"/>
    <property type="evidence" value="ECO:0007669"/>
    <property type="project" value="UniProtKB-UniRule"/>
</dbReference>
<dbReference type="Pfam" id="PF00288">
    <property type="entry name" value="GHMP_kinases_N"/>
    <property type="match status" value="1"/>
</dbReference>
<feature type="active site" evidence="6">
    <location>
        <position position="136"/>
    </location>
</feature>
<keyword evidence="3 6" id="KW-0547">Nucleotide-binding</keyword>
<name>A0A2G4R5I2_9BACT</name>
<evidence type="ECO:0000256" key="2">
    <source>
        <dbReference type="ARBA" id="ARBA00022679"/>
    </source>
</evidence>
<feature type="binding site" evidence="6">
    <location>
        <begin position="94"/>
        <end position="104"/>
    </location>
    <ligand>
        <name>ATP</name>
        <dbReference type="ChEBI" id="CHEBI:30616"/>
    </ligand>
</feature>
<accession>A0A2G4R5I2</accession>
<dbReference type="RefSeq" id="WP_099461055.1">
    <property type="nucleotide sequence ID" value="NZ_LDWY01000019.1"/>
</dbReference>
<dbReference type="GO" id="GO:0005524">
    <property type="term" value="F:ATP binding"/>
    <property type="evidence" value="ECO:0007669"/>
    <property type="project" value="UniProtKB-UniRule"/>
</dbReference>
<gene>
    <name evidence="6" type="primary">ispE</name>
    <name evidence="8" type="ORF">AA994_01770</name>
</gene>
<keyword evidence="6" id="KW-0414">Isoprene biosynthesis</keyword>
<dbReference type="Proteomes" id="UP000237472">
    <property type="component" value="Unassembled WGS sequence"/>
</dbReference>
<dbReference type="InterPro" id="IPR014721">
    <property type="entry name" value="Ribsml_uS5_D2-typ_fold_subgr"/>
</dbReference>
<dbReference type="Gene3D" id="3.30.70.890">
    <property type="entry name" value="GHMP kinase, C-terminal domain"/>
    <property type="match status" value="1"/>
</dbReference>
<keyword evidence="2 6" id="KW-0808">Transferase</keyword>
<dbReference type="PIRSF" id="PIRSF010376">
    <property type="entry name" value="IspE"/>
    <property type="match status" value="1"/>
</dbReference>
<dbReference type="GO" id="GO:0016114">
    <property type="term" value="P:terpenoid biosynthetic process"/>
    <property type="evidence" value="ECO:0007669"/>
    <property type="project" value="UniProtKB-UniRule"/>
</dbReference>
<dbReference type="InterPro" id="IPR006204">
    <property type="entry name" value="GHMP_kinase_N_dom"/>
</dbReference>
<feature type="domain" description="GHMP kinase N-terminal" evidence="7">
    <location>
        <begin position="60"/>
        <end position="143"/>
    </location>
</feature>
<dbReference type="SUPFAM" id="SSF55060">
    <property type="entry name" value="GHMP Kinase, C-terminal domain"/>
    <property type="match status" value="1"/>
</dbReference>
<dbReference type="InterPro" id="IPR020568">
    <property type="entry name" value="Ribosomal_Su5_D2-typ_SF"/>
</dbReference>
<dbReference type="Gene3D" id="3.30.230.10">
    <property type="match status" value="1"/>
</dbReference>
<dbReference type="InterPro" id="IPR004424">
    <property type="entry name" value="IspE"/>
</dbReference>
<dbReference type="HAMAP" id="MF_00061">
    <property type="entry name" value="IspE"/>
    <property type="match status" value="1"/>
</dbReference>
<evidence type="ECO:0000259" key="7">
    <source>
        <dbReference type="Pfam" id="PF00288"/>
    </source>
</evidence>
<comment type="function">
    <text evidence="6">Catalyzes the phosphorylation of the position 2 hydroxy group of 4-diphosphocytidyl-2C-methyl-D-erythritol.</text>
</comment>
<evidence type="ECO:0000313" key="9">
    <source>
        <dbReference type="Proteomes" id="UP000237472"/>
    </source>
</evidence>
<comment type="catalytic activity">
    <reaction evidence="6">
        <text>4-CDP-2-C-methyl-D-erythritol + ATP = 4-CDP-2-C-methyl-D-erythritol 2-phosphate + ADP + H(+)</text>
        <dbReference type="Rhea" id="RHEA:18437"/>
        <dbReference type="ChEBI" id="CHEBI:15378"/>
        <dbReference type="ChEBI" id="CHEBI:30616"/>
        <dbReference type="ChEBI" id="CHEBI:57823"/>
        <dbReference type="ChEBI" id="CHEBI:57919"/>
        <dbReference type="ChEBI" id="CHEBI:456216"/>
        <dbReference type="EC" id="2.7.1.148"/>
    </reaction>
</comment>
<evidence type="ECO:0000256" key="5">
    <source>
        <dbReference type="ARBA" id="ARBA00022840"/>
    </source>
</evidence>
<dbReference type="EMBL" id="LDWY01000019">
    <property type="protein sequence ID" value="PHY91784.1"/>
    <property type="molecule type" value="Genomic_DNA"/>
</dbReference>
<dbReference type="PANTHER" id="PTHR43527">
    <property type="entry name" value="4-DIPHOSPHOCYTIDYL-2-C-METHYL-D-ERYTHRITOL KINASE, CHLOROPLASTIC"/>
    <property type="match status" value="1"/>
</dbReference>
<sequence length="253" mass="28838">MKAYAKINIFLKIIGLDERGYHLLSSRFVLLDTLYDELFLSNEKQKKGFELISDFKCENNIIDKAYRLLCEEGFENELKEFFNKKSLKLIKNIPTCAGLGGGSSDAAAFLRLINEELNLKISKEKMLRLSVKLGSDLAFFLSGVKSANVKGCGEVIEEFDDELVPFELHFPNIACETAKVYEEFDKKVFDFSKALKDAQIYEKLNTKELLEYENLALNDLFKPCVRLYPKMSEFLETGYFLSGSGSSVFKAKI</sequence>
<evidence type="ECO:0000256" key="3">
    <source>
        <dbReference type="ARBA" id="ARBA00022741"/>
    </source>
</evidence>
<dbReference type="OrthoDB" id="9809438at2"/>
<comment type="pathway">
    <text evidence="6">Isoprenoid biosynthesis; isopentenyl diphosphate biosynthesis via DXP pathway; isopentenyl diphosphate from 1-deoxy-D-xylulose 5-phosphate: step 3/6.</text>
</comment>
<evidence type="ECO:0000256" key="6">
    <source>
        <dbReference type="HAMAP-Rule" id="MF_00061"/>
    </source>
</evidence>
<evidence type="ECO:0000256" key="1">
    <source>
        <dbReference type="ARBA" id="ARBA00017473"/>
    </source>
</evidence>
<proteinExistence type="inferred from homology"/>
<evidence type="ECO:0000256" key="4">
    <source>
        <dbReference type="ARBA" id="ARBA00022777"/>
    </source>
</evidence>
<keyword evidence="4 6" id="KW-0418">Kinase</keyword>
<dbReference type="InterPro" id="IPR036554">
    <property type="entry name" value="GHMP_kinase_C_sf"/>
</dbReference>
<organism evidence="8 9">
    <name type="scientific">Campylobacter vulpis</name>
    <dbReference type="NCBI Taxonomy" id="1655500"/>
    <lineage>
        <taxon>Bacteria</taxon>
        <taxon>Pseudomonadati</taxon>
        <taxon>Campylobacterota</taxon>
        <taxon>Epsilonproteobacteria</taxon>
        <taxon>Campylobacterales</taxon>
        <taxon>Campylobacteraceae</taxon>
        <taxon>Campylobacter</taxon>
    </lineage>
</organism>
<dbReference type="EC" id="2.7.1.148" evidence="6"/>
<dbReference type="UniPathway" id="UPA00056">
    <property type="reaction ID" value="UER00094"/>
</dbReference>
<dbReference type="SUPFAM" id="SSF54211">
    <property type="entry name" value="Ribosomal protein S5 domain 2-like"/>
    <property type="match status" value="1"/>
</dbReference>
<protein>
    <recommendedName>
        <fullName evidence="1 6">4-diphosphocytidyl-2-C-methyl-D-erythritol kinase</fullName>
        <shortName evidence="6">CMK</shortName>
        <ecNumber evidence="6">2.7.1.148</ecNumber>
    </recommendedName>
    <alternativeName>
        <fullName evidence="6">4-(cytidine-5'-diphospho)-2-C-methyl-D-erythritol kinase</fullName>
    </alternativeName>
</protein>
<keyword evidence="5 6" id="KW-0067">ATP-binding</keyword>
<dbReference type="GO" id="GO:0050515">
    <property type="term" value="F:4-(cytidine 5'-diphospho)-2-C-methyl-D-erythritol kinase activity"/>
    <property type="evidence" value="ECO:0007669"/>
    <property type="project" value="UniProtKB-UniRule"/>
</dbReference>
<dbReference type="PANTHER" id="PTHR43527:SF2">
    <property type="entry name" value="4-DIPHOSPHOCYTIDYL-2-C-METHYL-D-ERYTHRITOL KINASE, CHLOROPLASTIC"/>
    <property type="match status" value="1"/>
</dbReference>